<dbReference type="RefSeq" id="WP_377432319.1">
    <property type="nucleotide sequence ID" value="NZ_JBHSPR010000060.1"/>
</dbReference>
<evidence type="ECO:0000256" key="1">
    <source>
        <dbReference type="SAM" id="MobiDB-lite"/>
    </source>
</evidence>
<keyword evidence="3" id="KW-1185">Reference proteome</keyword>
<dbReference type="EMBL" id="JBHSPR010000060">
    <property type="protein sequence ID" value="MFC6022643.1"/>
    <property type="molecule type" value="Genomic_DNA"/>
</dbReference>
<gene>
    <name evidence="2" type="ORF">ACFP2T_41605</name>
</gene>
<dbReference type="InterPro" id="IPR011990">
    <property type="entry name" value="TPR-like_helical_dom_sf"/>
</dbReference>
<protein>
    <submittedName>
        <fullName evidence="2">Tetratricopeptide repeat protein</fullName>
    </submittedName>
</protein>
<dbReference type="Proteomes" id="UP001596203">
    <property type="component" value="Unassembled WGS sequence"/>
</dbReference>
<proteinExistence type="predicted"/>
<feature type="region of interest" description="Disordered" evidence="1">
    <location>
        <begin position="40"/>
        <end position="75"/>
    </location>
</feature>
<reference evidence="3" key="1">
    <citation type="journal article" date="2019" name="Int. J. Syst. Evol. Microbiol.">
        <title>The Global Catalogue of Microorganisms (GCM) 10K type strain sequencing project: providing services to taxonomists for standard genome sequencing and annotation.</title>
        <authorList>
            <consortium name="The Broad Institute Genomics Platform"/>
            <consortium name="The Broad Institute Genome Sequencing Center for Infectious Disease"/>
            <person name="Wu L."/>
            <person name="Ma J."/>
        </authorList>
    </citation>
    <scope>NUCLEOTIDE SEQUENCE [LARGE SCALE GENOMIC DNA]</scope>
    <source>
        <strain evidence="3">ZS-35-S2</strain>
    </source>
</reference>
<comment type="caution">
    <text evidence="2">The sequence shown here is derived from an EMBL/GenBank/DDBJ whole genome shotgun (WGS) entry which is preliminary data.</text>
</comment>
<dbReference type="Gene3D" id="1.25.40.10">
    <property type="entry name" value="Tetratricopeptide repeat domain"/>
    <property type="match status" value="1"/>
</dbReference>
<feature type="compositionally biased region" description="Low complexity" evidence="1">
    <location>
        <begin position="54"/>
        <end position="75"/>
    </location>
</feature>
<accession>A0ABW1KPZ6</accession>
<evidence type="ECO:0000313" key="3">
    <source>
        <dbReference type="Proteomes" id="UP001596203"/>
    </source>
</evidence>
<evidence type="ECO:0000313" key="2">
    <source>
        <dbReference type="EMBL" id="MFC6022643.1"/>
    </source>
</evidence>
<sequence>MSAIAARASGAEHPFTLRSRNNLAYAYRAAGRLGEAIPLFGGDCRPRSSRSPTGCRPGSPCRSSSPRSLGSTGTS</sequence>
<organism evidence="2 3">
    <name type="scientific">Plantactinospora solaniradicis</name>
    <dbReference type="NCBI Taxonomy" id="1723736"/>
    <lineage>
        <taxon>Bacteria</taxon>
        <taxon>Bacillati</taxon>
        <taxon>Actinomycetota</taxon>
        <taxon>Actinomycetes</taxon>
        <taxon>Micromonosporales</taxon>
        <taxon>Micromonosporaceae</taxon>
        <taxon>Plantactinospora</taxon>
    </lineage>
</organism>
<name>A0ABW1KPZ6_9ACTN</name>